<dbReference type="GO" id="GO:0003676">
    <property type="term" value="F:nucleic acid binding"/>
    <property type="evidence" value="ECO:0007669"/>
    <property type="project" value="InterPro"/>
</dbReference>
<dbReference type="PANTHER" id="PTHR47765">
    <property type="entry name" value="3'-5' EXONUCLEASE DOMAIN-CONTAINING PROTEIN"/>
    <property type="match status" value="1"/>
</dbReference>
<organism evidence="4">
    <name type="scientific">Brugia timori</name>
    <dbReference type="NCBI Taxonomy" id="42155"/>
    <lineage>
        <taxon>Eukaryota</taxon>
        <taxon>Metazoa</taxon>
        <taxon>Ecdysozoa</taxon>
        <taxon>Nematoda</taxon>
        <taxon>Chromadorea</taxon>
        <taxon>Rhabditida</taxon>
        <taxon>Spirurina</taxon>
        <taxon>Spiruromorpha</taxon>
        <taxon>Filarioidea</taxon>
        <taxon>Onchocercidae</taxon>
        <taxon>Brugia</taxon>
    </lineage>
</organism>
<gene>
    <name evidence="2" type="ORF">BTMF_LOCUS13001</name>
</gene>
<dbReference type="Proteomes" id="UP000280834">
    <property type="component" value="Unassembled WGS sequence"/>
</dbReference>
<dbReference type="WBParaSite" id="BTMF_0001500701-mRNA-1">
    <property type="protein sequence ID" value="BTMF_0001500701-mRNA-1"/>
    <property type="gene ID" value="BTMF_0001500701"/>
</dbReference>
<feature type="domain" description="3'-5' exonuclease" evidence="1">
    <location>
        <begin position="14"/>
        <end position="63"/>
    </location>
</feature>
<keyword evidence="3" id="KW-1185">Reference proteome</keyword>
<evidence type="ECO:0000259" key="1">
    <source>
        <dbReference type="Pfam" id="PF01612"/>
    </source>
</evidence>
<dbReference type="Gene3D" id="3.30.420.10">
    <property type="entry name" value="Ribonuclease H-like superfamily/Ribonuclease H"/>
    <property type="match status" value="1"/>
</dbReference>
<name>A0A0R3R4R7_9BILA</name>
<dbReference type="GO" id="GO:0006139">
    <property type="term" value="P:nucleobase-containing compound metabolic process"/>
    <property type="evidence" value="ECO:0007669"/>
    <property type="project" value="InterPro"/>
</dbReference>
<reference evidence="2 3" key="2">
    <citation type="submission" date="2018-11" db="EMBL/GenBank/DDBJ databases">
        <authorList>
            <consortium name="Pathogen Informatics"/>
        </authorList>
    </citation>
    <scope>NUCLEOTIDE SEQUENCE [LARGE SCALE GENOMIC DNA]</scope>
</reference>
<dbReference type="Pfam" id="PF01612">
    <property type="entry name" value="DNA_pol_A_exo1"/>
    <property type="match status" value="1"/>
</dbReference>
<evidence type="ECO:0000313" key="2">
    <source>
        <dbReference type="EMBL" id="VDO44477.1"/>
    </source>
</evidence>
<dbReference type="InterPro" id="IPR036397">
    <property type="entry name" value="RNaseH_sf"/>
</dbReference>
<dbReference type="InterPro" id="IPR052408">
    <property type="entry name" value="Exonuclease_MUT-7-like"/>
</dbReference>
<proteinExistence type="predicted"/>
<protein>
    <submittedName>
        <fullName evidence="4">3'-5' exonuclease domain-containing protein</fullName>
    </submittedName>
</protein>
<reference evidence="4" key="1">
    <citation type="submission" date="2017-02" db="UniProtKB">
        <authorList>
            <consortium name="WormBaseParasite"/>
        </authorList>
    </citation>
    <scope>IDENTIFICATION</scope>
</reference>
<dbReference type="EMBL" id="UZAG01019663">
    <property type="protein sequence ID" value="VDO44477.1"/>
    <property type="molecule type" value="Genomic_DNA"/>
</dbReference>
<dbReference type="STRING" id="42155.A0A0R3R4R7"/>
<evidence type="ECO:0000313" key="4">
    <source>
        <dbReference type="WBParaSite" id="BTMF_0001500701-mRNA-1"/>
    </source>
</evidence>
<dbReference type="InterPro" id="IPR002562">
    <property type="entry name" value="3'-5'_exonuclease_dom"/>
</dbReference>
<dbReference type="PANTHER" id="PTHR47765:SF3">
    <property type="entry name" value="3'-5' EXONUCLEASE DOMAIN-CONTAINING PROTEIN"/>
    <property type="match status" value="1"/>
</dbReference>
<dbReference type="InterPro" id="IPR012337">
    <property type="entry name" value="RNaseH-like_sf"/>
</dbReference>
<dbReference type="GO" id="GO:0008408">
    <property type="term" value="F:3'-5' exonuclease activity"/>
    <property type="evidence" value="ECO:0007669"/>
    <property type="project" value="InterPro"/>
</dbReference>
<accession>A0A0R3R4R7</accession>
<dbReference type="SUPFAM" id="SSF53098">
    <property type="entry name" value="Ribonuclease H-like"/>
    <property type="match status" value="1"/>
</dbReference>
<dbReference type="AlphaFoldDB" id="A0A0R3R4R7"/>
<sequence>MKDVEENPLLKEIRGLSALCERVLGKPLDKTEQCSVWDRRPLRDLQLRYAALDAYCMLMLYEKCVDWASRLDLSIREICSKQEPLTGTLPLFCDKQ</sequence>
<evidence type="ECO:0000313" key="3">
    <source>
        <dbReference type="Proteomes" id="UP000280834"/>
    </source>
</evidence>